<feature type="transmembrane region" description="Helical" evidence="1">
    <location>
        <begin position="162"/>
        <end position="184"/>
    </location>
</feature>
<dbReference type="Proteomes" id="UP000478463">
    <property type="component" value="Chromosome"/>
</dbReference>
<keyword evidence="1" id="KW-1133">Transmembrane helix</keyword>
<name>A0A6L7IRW7_9ACTN</name>
<keyword evidence="1" id="KW-0472">Membrane</keyword>
<evidence type="ECO:0000256" key="1">
    <source>
        <dbReference type="SAM" id="Phobius"/>
    </source>
</evidence>
<evidence type="ECO:0000313" key="3">
    <source>
        <dbReference type="Proteomes" id="UP000478463"/>
    </source>
</evidence>
<sequence>MADQERKLTKAELARKEAFERAKADFEAQGFRTQPLTLGVASANVQALVLGLPLAVVLGAGFFLLHPTLSFSFDLVGTLLVLAAFFALVVLHELVHGIAWSACAKGGWKSVSFGVIWQYLTPYCTCDEPLSRRAYVVGALAPTVVLGLLPVIAAYASGSAGLLAVGLLMTLSGGGDLAIVLKMLRFKPDGEVRFLDHPYECGLVAFVRDEATG</sequence>
<dbReference type="InterPro" id="IPR021683">
    <property type="entry name" value="DUF3267"/>
</dbReference>
<keyword evidence="1" id="KW-0812">Transmembrane</keyword>
<evidence type="ECO:0000313" key="2">
    <source>
        <dbReference type="EMBL" id="QOS69792.1"/>
    </source>
</evidence>
<dbReference type="KEGG" id="egd:GS424_008130"/>
<proteinExistence type="predicted"/>
<gene>
    <name evidence="2" type="ORF">GS424_008130</name>
</gene>
<dbReference type="RefSeq" id="WP_160941619.1">
    <property type="nucleotide sequence ID" value="NZ_CP063310.1"/>
</dbReference>
<dbReference type="EMBL" id="CP063310">
    <property type="protein sequence ID" value="QOS69792.1"/>
    <property type="molecule type" value="Genomic_DNA"/>
</dbReference>
<accession>A0A6L7IRW7</accession>
<dbReference type="AlphaFoldDB" id="A0A6L7IRW7"/>
<feature type="transmembrane region" description="Helical" evidence="1">
    <location>
        <begin position="71"/>
        <end position="91"/>
    </location>
</feature>
<dbReference type="Pfam" id="PF11667">
    <property type="entry name" value="DUF3267"/>
    <property type="match status" value="1"/>
</dbReference>
<feature type="transmembrane region" description="Helical" evidence="1">
    <location>
        <begin position="47"/>
        <end position="65"/>
    </location>
</feature>
<protein>
    <submittedName>
        <fullName evidence="2">DUF3267 domain-containing protein</fullName>
    </submittedName>
</protein>
<feature type="transmembrane region" description="Helical" evidence="1">
    <location>
        <begin position="135"/>
        <end position="156"/>
    </location>
</feature>
<reference evidence="2 3" key="1">
    <citation type="submission" date="2020-10" db="EMBL/GenBank/DDBJ databases">
        <title>Eggerthella sp. nov., isolated from human feces.</title>
        <authorList>
            <person name="Yajun G."/>
        </authorList>
    </citation>
    <scope>NUCLEOTIDE SEQUENCE [LARGE SCALE GENOMIC DNA]</scope>
    <source>
        <strain evidence="2 3">HF-1101</strain>
    </source>
</reference>
<organism evidence="2 3">
    <name type="scientific">Eggerthella guodeyinii</name>
    <dbReference type="NCBI Taxonomy" id="2690837"/>
    <lineage>
        <taxon>Bacteria</taxon>
        <taxon>Bacillati</taxon>
        <taxon>Actinomycetota</taxon>
        <taxon>Coriobacteriia</taxon>
        <taxon>Eggerthellales</taxon>
        <taxon>Eggerthellaceae</taxon>
        <taxon>Eggerthella</taxon>
    </lineage>
</organism>